<dbReference type="GO" id="GO:0009254">
    <property type="term" value="P:peptidoglycan turnover"/>
    <property type="evidence" value="ECO:0007669"/>
    <property type="project" value="InterPro"/>
</dbReference>
<dbReference type="SUPFAM" id="SSF53067">
    <property type="entry name" value="Actin-like ATPase domain"/>
    <property type="match status" value="1"/>
</dbReference>
<feature type="non-terminal residue" evidence="1">
    <location>
        <position position="279"/>
    </location>
</feature>
<dbReference type="EMBL" id="DRTX01000132">
    <property type="protein sequence ID" value="HHF53226.1"/>
    <property type="molecule type" value="Genomic_DNA"/>
</dbReference>
<dbReference type="AlphaFoldDB" id="A0A7V5HQ43"/>
<name>A0A7V5HQ43_UNCW3</name>
<dbReference type="GO" id="GO:0005524">
    <property type="term" value="F:ATP binding"/>
    <property type="evidence" value="ECO:0007669"/>
    <property type="project" value="InterPro"/>
</dbReference>
<proteinExistence type="predicted"/>
<dbReference type="GO" id="GO:0016773">
    <property type="term" value="F:phosphotransferase activity, alcohol group as acceptor"/>
    <property type="evidence" value="ECO:0007669"/>
    <property type="project" value="InterPro"/>
</dbReference>
<dbReference type="InterPro" id="IPR005338">
    <property type="entry name" value="Anhydro_N_Ac-Mur_kinase"/>
</dbReference>
<gene>
    <name evidence="1" type="ORF">ENL43_02540</name>
</gene>
<sequence>MIVMGLMSGTSCDGCDVSIVEINKGKPKLLFFYSKEYPEELRERIRRCMNRKKGTVDLITQVNFEIGQFFGRVAREAMVKSGITPHIIASHGQTIYHIPRPDQNKGEKTKSTFQIGEAACIVEETGIPVISDFRVQDVAAGGDGAPLVPMADFIMFRDKNKSISIHNIGGISNLTYIPKGANPEDVIAFDTGPGNVLINQLTRELFNMEYDSEGKIAKEGKIHMEIVNKLLEHPYFNLNPPKSTGPEEFNIDLLREYINRVPGKDLLASVTFFTAKSIA</sequence>
<dbReference type="GO" id="GO:0016301">
    <property type="term" value="F:kinase activity"/>
    <property type="evidence" value="ECO:0007669"/>
    <property type="project" value="UniProtKB-KW"/>
</dbReference>
<dbReference type="Proteomes" id="UP000886050">
    <property type="component" value="Unassembled WGS sequence"/>
</dbReference>
<dbReference type="PANTHER" id="PTHR30605:SF0">
    <property type="entry name" value="ANHYDRO-N-ACETYLMURAMIC ACID KINASE"/>
    <property type="match status" value="1"/>
</dbReference>
<reference evidence="1" key="1">
    <citation type="journal article" date="2020" name="mSystems">
        <title>Genome- and Community-Level Interaction Insights into Carbon Utilization and Element Cycling Functions of Hydrothermarchaeota in Hydrothermal Sediment.</title>
        <authorList>
            <person name="Zhou Z."/>
            <person name="Liu Y."/>
            <person name="Xu W."/>
            <person name="Pan J."/>
            <person name="Luo Z.H."/>
            <person name="Li M."/>
        </authorList>
    </citation>
    <scope>NUCLEOTIDE SEQUENCE [LARGE SCALE GENOMIC DNA]</scope>
    <source>
        <strain evidence="1">HyVt-96</strain>
    </source>
</reference>
<dbReference type="Pfam" id="PF03702">
    <property type="entry name" value="AnmK"/>
    <property type="match status" value="1"/>
</dbReference>
<comment type="caution">
    <text evidence="1">The sequence shown here is derived from an EMBL/GenBank/DDBJ whole genome shotgun (WGS) entry which is preliminary data.</text>
</comment>
<dbReference type="InterPro" id="IPR043129">
    <property type="entry name" value="ATPase_NBD"/>
</dbReference>
<dbReference type="GO" id="GO:0006040">
    <property type="term" value="P:amino sugar metabolic process"/>
    <property type="evidence" value="ECO:0007669"/>
    <property type="project" value="InterPro"/>
</dbReference>
<keyword evidence="1" id="KW-0418">Kinase</keyword>
<dbReference type="PANTHER" id="PTHR30605">
    <property type="entry name" value="ANHYDRO-N-ACETYLMURAMIC ACID KINASE"/>
    <property type="match status" value="1"/>
</dbReference>
<accession>A0A7V5HQ43</accession>
<evidence type="ECO:0000313" key="1">
    <source>
        <dbReference type="EMBL" id="HHF53226.1"/>
    </source>
</evidence>
<keyword evidence="1" id="KW-0808">Transferase</keyword>
<protein>
    <submittedName>
        <fullName evidence="1">Anhydro-N-acetylmuramic acid kinase</fullName>
    </submittedName>
</protein>
<organism evidence="1">
    <name type="scientific">candidate division WOR-3 bacterium</name>
    <dbReference type="NCBI Taxonomy" id="2052148"/>
    <lineage>
        <taxon>Bacteria</taxon>
        <taxon>Bacteria division WOR-3</taxon>
    </lineage>
</organism>
<dbReference type="Gene3D" id="3.30.420.40">
    <property type="match status" value="2"/>
</dbReference>